<evidence type="ECO:0000256" key="1">
    <source>
        <dbReference type="SAM" id="Phobius"/>
    </source>
</evidence>
<proteinExistence type="predicted"/>
<feature type="transmembrane region" description="Helical" evidence="1">
    <location>
        <begin position="198"/>
        <end position="215"/>
    </location>
</feature>
<gene>
    <name evidence="2" type="ORF">UV76_C0006G0004</name>
</gene>
<keyword evidence="2" id="KW-0548">Nucleotidyltransferase</keyword>
<dbReference type="GO" id="GO:0004143">
    <property type="term" value="F:ATP-dependent diacylglycerol kinase activity"/>
    <property type="evidence" value="ECO:0007669"/>
    <property type="project" value="InterPro"/>
</dbReference>
<dbReference type="GO" id="GO:0016779">
    <property type="term" value="F:nucleotidyltransferase activity"/>
    <property type="evidence" value="ECO:0007669"/>
    <property type="project" value="UniProtKB-KW"/>
</dbReference>
<dbReference type="AlphaFoldDB" id="A0A0G1DTA8"/>
<dbReference type="STRING" id="1618738.UV76_C0006G0004"/>
<feature type="transmembrane region" description="Helical" evidence="1">
    <location>
        <begin position="90"/>
        <end position="107"/>
    </location>
</feature>
<comment type="caution">
    <text evidence="2">The sequence shown here is derived from an EMBL/GenBank/DDBJ whole genome shotgun (WGS) entry which is preliminary data.</text>
</comment>
<evidence type="ECO:0000313" key="3">
    <source>
        <dbReference type="Proteomes" id="UP000034646"/>
    </source>
</evidence>
<keyword evidence="2" id="KW-0808">Transferase</keyword>
<organism evidence="2 3">
    <name type="scientific">Candidatus Nomurabacteria bacterium GW2011_GWA2_43_15</name>
    <dbReference type="NCBI Taxonomy" id="1618738"/>
    <lineage>
        <taxon>Bacteria</taxon>
        <taxon>Candidatus Nomuraibacteriota</taxon>
    </lineage>
</organism>
<dbReference type="PANTHER" id="PTHR31303">
    <property type="entry name" value="CTP-DEPENDENT DIACYLGLYCEROL KINASE 1"/>
    <property type="match status" value="1"/>
</dbReference>
<sequence length="216" mass="23194">MTSNVLNLSIVLFLFLLIFGGAEFLYKRKTSASITRKIVHVGSGIVAALLPIFVDLKTVIILGIGFFLLLVFSKRKNLLNSVHKINNEGIGALLFAPSVTLTAVIFWPTNTLIFQGAALILGLSDGIAGVVGARYGKKKYSITGTKTIEGSLIFFLITVLILFGALYISGTPLVFNNALFLFVGSLLLTIIEATFGGGWDNLFVPITAGSILYFAL</sequence>
<accession>A0A0G1DTA8</accession>
<reference evidence="2 3" key="1">
    <citation type="journal article" date="2015" name="Nature">
        <title>rRNA introns, odd ribosomes, and small enigmatic genomes across a large radiation of phyla.</title>
        <authorList>
            <person name="Brown C.T."/>
            <person name="Hug L.A."/>
            <person name="Thomas B.C."/>
            <person name="Sharon I."/>
            <person name="Castelle C.J."/>
            <person name="Singh A."/>
            <person name="Wilkins M.J."/>
            <person name="Williams K.H."/>
            <person name="Banfield J.F."/>
        </authorList>
    </citation>
    <scope>NUCLEOTIDE SEQUENCE [LARGE SCALE GENOMIC DNA]</scope>
</reference>
<keyword evidence="1" id="KW-0472">Membrane</keyword>
<keyword evidence="1" id="KW-0812">Transmembrane</keyword>
<dbReference type="EMBL" id="LCFS01000006">
    <property type="protein sequence ID" value="KKT00870.1"/>
    <property type="molecule type" value="Genomic_DNA"/>
</dbReference>
<feature type="transmembrane region" description="Helical" evidence="1">
    <location>
        <begin position="113"/>
        <end position="136"/>
    </location>
</feature>
<dbReference type="InterPro" id="IPR037997">
    <property type="entry name" value="Dgk1-like"/>
</dbReference>
<dbReference type="Proteomes" id="UP000034646">
    <property type="component" value="Unassembled WGS sequence"/>
</dbReference>
<name>A0A0G1DTA8_9BACT</name>
<keyword evidence="1" id="KW-1133">Transmembrane helix</keyword>
<feature type="transmembrane region" description="Helical" evidence="1">
    <location>
        <begin position="6"/>
        <end position="26"/>
    </location>
</feature>
<feature type="transmembrane region" description="Helical" evidence="1">
    <location>
        <begin position="148"/>
        <end position="168"/>
    </location>
</feature>
<protein>
    <submittedName>
        <fullName evidence="2">Phosphatidate cytidylyltransferase</fullName>
    </submittedName>
</protein>
<dbReference type="PANTHER" id="PTHR31303:SF1">
    <property type="entry name" value="CTP-DEPENDENT DIACYLGLYCEROL KINASE 1"/>
    <property type="match status" value="1"/>
</dbReference>
<evidence type="ECO:0000313" key="2">
    <source>
        <dbReference type="EMBL" id="KKT00870.1"/>
    </source>
</evidence>
<feature type="transmembrane region" description="Helical" evidence="1">
    <location>
        <begin position="60"/>
        <end position="78"/>
    </location>
</feature>